<feature type="compositionally biased region" description="Low complexity" evidence="5">
    <location>
        <begin position="931"/>
        <end position="941"/>
    </location>
</feature>
<feature type="compositionally biased region" description="Low complexity" evidence="5">
    <location>
        <begin position="230"/>
        <end position="244"/>
    </location>
</feature>
<dbReference type="InterPro" id="IPR043502">
    <property type="entry name" value="DNA/RNA_pol_sf"/>
</dbReference>
<dbReference type="PANTHER" id="PTHR42648">
    <property type="entry name" value="TRANSPOSASE, PUTATIVE-RELATED"/>
    <property type="match status" value="1"/>
</dbReference>
<keyword evidence="8" id="KW-1185">Reference proteome</keyword>
<dbReference type="InterPro" id="IPR054722">
    <property type="entry name" value="PolX-like_BBD"/>
</dbReference>
<gene>
    <name evidence="7" type="ORF">TSUD_21830</name>
</gene>
<dbReference type="Proteomes" id="UP000242715">
    <property type="component" value="Unassembled WGS sequence"/>
</dbReference>
<dbReference type="InterPro" id="IPR057670">
    <property type="entry name" value="SH3_retrovirus"/>
</dbReference>
<dbReference type="InterPro" id="IPR025724">
    <property type="entry name" value="GAG-pre-integrase_dom"/>
</dbReference>
<dbReference type="GO" id="GO:0003676">
    <property type="term" value="F:nucleic acid binding"/>
    <property type="evidence" value="ECO:0007669"/>
    <property type="project" value="InterPro"/>
</dbReference>
<feature type="region of interest" description="Disordered" evidence="5">
    <location>
        <begin position="229"/>
        <end position="259"/>
    </location>
</feature>
<keyword evidence="3" id="KW-0064">Aspartyl protease</keyword>
<protein>
    <recommendedName>
        <fullName evidence="6">Integrase catalytic domain-containing protein</fullName>
    </recommendedName>
</protein>
<evidence type="ECO:0000256" key="5">
    <source>
        <dbReference type="SAM" id="MobiDB-lite"/>
    </source>
</evidence>
<dbReference type="Pfam" id="PF22936">
    <property type="entry name" value="Pol_BBD"/>
    <property type="match status" value="1"/>
</dbReference>
<dbReference type="Pfam" id="PF07727">
    <property type="entry name" value="RVT_2"/>
    <property type="match status" value="1"/>
</dbReference>
<feature type="domain" description="Integrase catalytic" evidence="6">
    <location>
        <begin position="604"/>
        <end position="768"/>
    </location>
</feature>
<dbReference type="Pfam" id="PF14223">
    <property type="entry name" value="Retrotran_gag_2"/>
    <property type="match status" value="1"/>
</dbReference>
<dbReference type="InterPro" id="IPR036397">
    <property type="entry name" value="RNaseH_sf"/>
</dbReference>
<reference evidence="8" key="1">
    <citation type="journal article" date="2017" name="Front. Plant Sci.">
        <title>Climate Clever Clovers: New Paradigm to Reduce the Environmental Footprint of Ruminants by Breeding Low Methanogenic Forages Utilizing Haplotype Variation.</title>
        <authorList>
            <person name="Kaur P."/>
            <person name="Appels R."/>
            <person name="Bayer P.E."/>
            <person name="Keeble-Gagnere G."/>
            <person name="Wang J."/>
            <person name="Hirakawa H."/>
            <person name="Shirasawa K."/>
            <person name="Vercoe P."/>
            <person name="Stefanova K."/>
            <person name="Durmic Z."/>
            <person name="Nichols P."/>
            <person name="Revell C."/>
            <person name="Isobe S.N."/>
            <person name="Edwards D."/>
            <person name="Erskine W."/>
        </authorList>
    </citation>
    <scope>NUCLEOTIDE SEQUENCE [LARGE SCALE GENOMIC DNA]</scope>
    <source>
        <strain evidence="8">cv. Daliak</strain>
    </source>
</reference>
<dbReference type="SUPFAM" id="SSF53098">
    <property type="entry name" value="Ribonuclease H-like"/>
    <property type="match status" value="1"/>
</dbReference>
<evidence type="ECO:0000256" key="4">
    <source>
        <dbReference type="ARBA" id="ARBA00022801"/>
    </source>
</evidence>
<evidence type="ECO:0000256" key="3">
    <source>
        <dbReference type="ARBA" id="ARBA00022750"/>
    </source>
</evidence>
<dbReference type="PROSITE" id="PS50994">
    <property type="entry name" value="INTEGRASE"/>
    <property type="match status" value="1"/>
</dbReference>
<dbReference type="SUPFAM" id="SSF56672">
    <property type="entry name" value="DNA/RNA polymerases"/>
    <property type="match status" value="1"/>
</dbReference>
<dbReference type="PANTHER" id="PTHR42648:SF26">
    <property type="entry name" value="INTEGRASE CATALYTIC DOMAIN-CONTAINING PROTEIN"/>
    <property type="match status" value="1"/>
</dbReference>
<dbReference type="Pfam" id="PF25597">
    <property type="entry name" value="SH3_retrovirus"/>
    <property type="match status" value="1"/>
</dbReference>
<dbReference type="EMBL" id="DF973381">
    <property type="protein sequence ID" value="GAU28846.1"/>
    <property type="molecule type" value="Genomic_DNA"/>
</dbReference>
<keyword evidence="4" id="KW-0378">Hydrolase</keyword>
<feature type="compositionally biased region" description="Low complexity" evidence="5">
    <location>
        <begin position="883"/>
        <end position="892"/>
    </location>
</feature>
<keyword evidence="1" id="KW-0645">Protease</keyword>
<evidence type="ECO:0000256" key="1">
    <source>
        <dbReference type="ARBA" id="ARBA00022670"/>
    </source>
</evidence>
<dbReference type="InterPro" id="IPR001584">
    <property type="entry name" value="Integrase_cat-core"/>
</dbReference>
<proteinExistence type="predicted"/>
<dbReference type="GO" id="GO:0004190">
    <property type="term" value="F:aspartic-type endopeptidase activity"/>
    <property type="evidence" value="ECO:0007669"/>
    <property type="project" value="UniProtKB-KW"/>
</dbReference>
<feature type="region of interest" description="Disordered" evidence="5">
    <location>
        <begin position="878"/>
        <end position="957"/>
    </location>
</feature>
<dbReference type="InterPro" id="IPR013103">
    <property type="entry name" value="RVT_2"/>
</dbReference>
<evidence type="ECO:0000313" key="7">
    <source>
        <dbReference type="EMBL" id="GAU28846.1"/>
    </source>
</evidence>
<feature type="compositionally biased region" description="Polar residues" evidence="5">
    <location>
        <begin position="907"/>
        <end position="930"/>
    </location>
</feature>
<dbReference type="OrthoDB" id="1429239at2759"/>
<dbReference type="Pfam" id="PF13976">
    <property type="entry name" value="gag_pre-integrs"/>
    <property type="match status" value="1"/>
</dbReference>
<dbReference type="Pfam" id="PF00665">
    <property type="entry name" value="rve"/>
    <property type="match status" value="1"/>
</dbReference>
<keyword evidence="2" id="KW-0479">Metal-binding</keyword>
<accession>A0A2Z6M8W8</accession>
<evidence type="ECO:0000256" key="2">
    <source>
        <dbReference type="ARBA" id="ARBA00022723"/>
    </source>
</evidence>
<evidence type="ECO:0000259" key="6">
    <source>
        <dbReference type="PROSITE" id="PS50994"/>
    </source>
</evidence>
<dbReference type="Gene3D" id="3.30.420.10">
    <property type="entry name" value="Ribonuclease H-like superfamily/Ribonuclease H"/>
    <property type="match status" value="1"/>
</dbReference>
<evidence type="ECO:0000313" key="8">
    <source>
        <dbReference type="Proteomes" id="UP000242715"/>
    </source>
</evidence>
<dbReference type="InterPro" id="IPR039537">
    <property type="entry name" value="Retrotran_Ty1/copia-like"/>
</dbReference>
<dbReference type="InterPro" id="IPR012337">
    <property type="entry name" value="RNaseH-like_sf"/>
</dbReference>
<dbReference type="GO" id="GO:0015074">
    <property type="term" value="P:DNA integration"/>
    <property type="evidence" value="ECO:0007669"/>
    <property type="project" value="InterPro"/>
</dbReference>
<sequence>MENPFNTEGAFTSSQTKITNLISVRLDDKNFKQWKQQVSGVIRGFSLQKYITNPIVPEQFLSDADRTTGTVNPLYQAWENQDALVCTWLLSTISDSLLAKVVDYTYSSEVWDEIHRHFETLLNTKARQLRSELRTLSKGDRKIEEFIQRVRVINESLISIGDPVPHRNLIEIVLDALPEEYDSVVAAVASNASSVSLDELESHLLGHESRLEKNKKQSQLDAATVNLAQSSPSLPSSQESTSDPLASVTGRGGRYGGYGGRGGRYGGKGTTSCQICHKNNHDASFCRFRYNTPSQGYGYGYGFGYRPQAPQTPQASSQFPMSYGYGFPRPSRPPAPQAMLTGGDPNFNNQWWYPDSGASHHVTPDPSNLSDTTSLPGSDQVLIGNGQGLSIDSIGSMKFPSKFNSKTSLSLKHLLLVPAITKNLMSVSKFAQDNNVFFEFHPTFCLVKSQASSEVLLHGVVGADGLYKFASPLESVSTNSNSVSIFNKAHTCNSASVNSSYLHKSSIDCKCVASNTTNNCLASSFPTANVSQFEFNANNTVSTPMSHANYNLWHARLGHPHYDSLRLALQLCNIHMPSKPHTDVCSACCLGKSHRLHAPLSNTVYTKPFELVVCDLWGPAPIKSSSGFTYFLTCVDAFSRFVWVYPLKRKSDTLTKFIEFKNMVELQFDCKIKTVQTDGGGEFRPFTKFLTNLGIVHRLTCPHTHHQNGLVERKHRHLVETGLTLLSQAQLPLKYWDHAFITAAFLINRLPTPILQNHSPYFTLLHKHPDYKALKVFGCACFPFLRPYHSTKLAYRSKECIFLGYSAMYKGYKCLSPDGHVYVSKDVLFNEHKFPYPLLFSTTSTSKSPILSPTPMSQVPLHLPNQVLNPTPITTIPADQIYTPTPSVSSPHPSDHASLHTPAPLFPTNSLSPDNTSPNIQVSNASQHIFSSPSSTESTIPPNIPSVKPSQTHHMITRSKSKQNPTLLLTHMEPTTAKQAFQSPHWVKAMQEEYNALLKNNTWSLVTPPAHKRPIGCKWVFRVKENSDGTINKYKARLVAKGFHQRAGSDFTETFSPVVKPVTVRTVLTIAITNKWPIKQIDVNNAFLNGNLEEEVYMQQPPGFESSDKGLVCKLHKALYGLKQAPRAWFDRLKTALLLYGFTASKCDPSLFMLKTSSVLMMVLVYVDDIIITGSSSSHIQQLITKLNDEFALKQLDTLDYFLGIEVFHLDNGNVVLSQAKYIRDLLSKVQMESANGMPTPMVSSLKLSKVGSNPIEDPSLYRSIVGALQYATLTRPEISFAVNKVCQFLSNPLEDHWKAVKRILRYLSGTLHHGLLLQAAPSNQPLPLVGFCDADWASDPDDRRSTSGACIFIGPNLVSWWSKKQTLVARSSAEAEYRSLAGLSAEILWLQSLLTELGCRFHTPKILCDNLSTVSLAHNPTLHHRTKHMELDIFFVREKVISKNLIVSHVPAQDQWADVLTKPLSAGRFTILRDRLRVVNKLDLVKHPSTSKGEC</sequence>
<dbReference type="CDD" id="cd09272">
    <property type="entry name" value="RNase_HI_RT_Ty1"/>
    <property type="match status" value="1"/>
</dbReference>
<organism evidence="7 8">
    <name type="scientific">Trifolium subterraneum</name>
    <name type="common">Subterranean clover</name>
    <dbReference type="NCBI Taxonomy" id="3900"/>
    <lineage>
        <taxon>Eukaryota</taxon>
        <taxon>Viridiplantae</taxon>
        <taxon>Streptophyta</taxon>
        <taxon>Embryophyta</taxon>
        <taxon>Tracheophyta</taxon>
        <taxon>Spermatophyta</taxon>
        <taxon>Magnoliopsida</taxon>
        <taxon>eudicotyledons</taxon>
        <taxon>Gunneridae</taxon>
        <taxon>Pentapetalae</taxon>
        <taxon>rosids</taxon>
        <taxon>fabids</taxon>
        <taxon>Fabales</taxon>
        <taxon>Fabaceae</taxon>
        <taxon>Papilionoideae</taxon>
        <taxon>50 kb inversion clade</taxon>
        <taxon>NPAAA clade</taxon>
        <taxon>Hologalegina</taxon>
        <taxon>IRL clade</taxon>
        <taxon>Trifolieae</taxon>
        <taxon>Trifolium</taxon>
    </lineage>
</organism>
<dbReference type="GO" id="GO:0006508">
    <property type="term" value="P:proteolysis"/>
    <property type="evidence" value="ECO:0007669"/>
    <property type="project" value="UniProtKB-KW"/>
</dbReference>
<name>A0A2Z6M8W8_TRISU</name>
<feature type="compositionally biased region" description="Gly residues" evidence="5">
    <location>
        <begin position="250"/>
        <end position="259"/>
    </location>
</feature>
<dbReference type="GO" id="GO:0046872">
    <property type="term" value="F:metal ion binding"/>
    <property type="evidence" value="ECO:0007669"/>
    <property type="project" value="UniProtKB-KW"/>
</dbReference>